<keyword evidence="9" id="KW-0539">Nucleus</keyword>
<accession>A0AAN9Q696</accession>
<keyword evidence="8" id="KW-0804">Transcription</keyword>
<evidence type="ECO:0000256" key="4">
    <source>
        <dbReference type="ARBA" id="ARBA00022499"/>
    </source>
</evidence>
<feature type="region of interest" description="Disordered" evidence="10">
    <location>
        <begin position="1"/>
        <end position="90"/>
    </location>
</feature>
<keyword evidence="6" id="KW-0832">Ubl conjugation</keyword>
<organism evidence="12 13">
    <name type="scientific">Clitoria ternatea</name>
    <name type="common">Butterfly pea</name>
    <dbReference type="NCBI Taxonomy" id="43366"/>
    <lineage>
        <taxon>Eukaryota</taxon>
        <taxon>Viridiplantae</taxon>
        <taxon>Streptophyta</taxon>
        <taxon>Embryophyta</taxon>
        <taxon>Tracheophyta</taxon>
        <taxon>Spermatophyta</taxon>
        <taxon>Magnoliopsida</taxon>
        <taxon>eudicotyledons</taxon>
        <taxon>Gunneridae</taxon>
        <taxon>Pentapetalae</taxon>
        <taxon>rosids</taxon>
        <taxon>fabids</taxon>
        <taxon>Fabales</taxon>
        <taxon>Fabaceae</taxon>
        <taxon>Papilionoideae</taxon>
        <taxon>50 kb inversion clade</taxon>
        <taxon>NPAAA clade</taxon>
        <taxon>indigoferoid/millettioid clade</taxon>
        <taxon>Phaseoleae</taxon>
        <taxon>Clitoria</taxon>
    </lineage>
</organism>
<gene>
    <name evidence="12" type="ORF">RJT34_04546</name>
</gene>
<evidence type="ECO:0000256" key="5">
    <source>
        <dbReference type="ARBA" id="ARBA00022553"/>
    </source>
</evidence>
<feature type="compositionally biased region" description="Basic and acidic residues" evidence="10">
    <location>
        <begin position="68"/>
        <end position="77"/>
    </location>
</feature>
<dbReference type="GO" id="GO:0005737">
    <property type="term" value="C:cytoplasm"/>
    <property type="evidence" value="ECO:0007669"/>
    <property type="project" value="UniProtKB-SubCell"/>
</dbReference>
<dbReference type="GO" id="GO:0005634">
    <property type="term" value="C:nucleus"/>
    <property type="evidence" value="ECO:0007669"/>
    <property type="project" value="UniProtKB-SubCell"/>
</dbReference>
<dbReference type="PANTHER" id="PTHR31169">
    <property type="entry name" value="OS05G0300700 PROTEIN"/>
    <property type="match status" value="1"/>
</dbReference>
<evidence type="ECO:0000313" key="12">
    <source>
        <dbReference type="EMBL" id="KAK7319818.1"/>
    </source>
</evidence>
<dbReference type="Pfam" id="PF10497">
    <property type="entry name" value="zf-4CXXC_R1"/>
    <property type="match status" value="1"/>
</dbReference>
<keyword evidence="4" id="KW-1017">Isopeptide bond</keyword>
<dbReference type="AlphaFoldDB" id="A0AAN9Q696"/>
<keyword evidence="13" id="KW-1185">Reference proteome</keyword>
<evidence type="ECO:0000256" key="3">
    <source>
        <dbReference type="ARBA" id="ARBA00022490"/>
    </source>
</evidence>
<sequence length="302" mass="35017">MATRRKKTEEPPCSEDGDSDTRSEESKRAKKEGDSSHYEHMREQRIKENKERMQKLGLFDLSLNLKPPKKDPPEKKTKNTNHSPRRRSSRIMSLEPVNYSEKGAIKGQYKKENKENKEKDNLEIVIPEGTNPEVYTEEQEKLLGDCETTWELNVDGYDEDGDRIYDSIKGEICHQCRQKTVGEHTSCNKCELPQGQFCGDCLYTRYGENVIEANGNSKWTCPPCRDICNCMRCRREKGWRPTGNIYQKVFKLGFKSVAHYLIKTRRAEESDVGEVAEEMSENSAEATRNRRTRTRRSLDFIG</sequence>
<evidence type="ECO:0000259" key="11">
    <source>
        <dbReference type="Pfam" id="PF10497"/>
    </source>
</evidence>
<feature type="region of interest" description="Disordered" evidence="10">
    <location>
        <begin position="273"/>
        <end position="302"/>
    </location>
</feature>
<evidence type="ECO:0000313" key="13">
    <source>
        <dbReference type="Proteomes" id="UP001359559"/>
    </source>
</evidence>
<evidence type="ECO:0000256" key="10">
    <source>
        <dbReference type="SAM" id="MobiDB-lite"/>
    </source>
</evidence>
<reference evidence="12 13" key="1">
    <citation type="submission" date="2024-01" db="EMBL/GenBank/DDBJ databases">
        <title>The genomes of 5 underutilized Papilionoideae crops provide insights into root nodulation and disease resistance.</title>
        <authorList>
            <person name="Yuan L."/>
        </authorList>
    </citation>
    <scope>NUCLEOTIDE SEQUENCE [LARGE SCALE GENOMIC DNA]</scope>
    <source>
        <strain evidence="12">LY-2023</strain>
        <tissue evidence="12">Leaf</tissue>
    </source>
</reference>
<comment type="caution">
    <text evidence="12">The sequence shown here is derived from an EMBL/GenBank/DDBJ whole genome shotgun (WGS) entry which is preliminary data.</text>
</comment>
<dbReference type="Proteomes" id="UP001359559">
    <property type="component" value="Unassembled WGS sequence"/>
</dbReference>
<dbReference type="EMBL" id="JAYKXN010000001">
    <property type="protein sequence ID" value="KAK7319818.1"/>
    <property type="molecule type" value="Genomic_DNA"/>
</dbReference>
<feature type="domain" description="Zinc-finger" evidence="11">
    <location>
        <begin position="165"/>
        <end position="261"/>
    </location>
</feature>
<keyword evidence="3" id="KW-0963">Cytoplasm</keyword>
<evidence type="ECO:0000256" key="8">
    <source>
        <dbReference type="ARBA" id="ARBA00023163"/>
    </source>
</evidence>
<dbReference type="GO" id="GO:0006355">
    <property type="term" value="P:regulation of DNA-templated transcription"/>
    <property type="evidence" value="ECO:0007669"/>
    <property type="project" value="InterPro"/>
</dbReference>
<feature type="compositionally biased region" description="Basic and acidic residues" evidence="10">
    <location>
        <begin position="19"/>
        <end position="54"/>
    </location>
</feature>
<keyword evidence="5" id="KW-0597">Phosphoprotein</keyword>
<protein>
    <recommendedName>
        <fullName evidence="11">Zinc-finger domain-containing protein</fullName>
    </recommendedName>
</protein>
<name>A0AAN9Q696_CLITE</name>
<evidence type="ECO:0000256" key="1">
    <source>
        <dbReference type="ARBA" id="ARBA00004123"/>
    </source>
</evidence>
<evidence type="ECO:0000256" key="6">
    <source>
        <dbReference type="ARBA" id="ARBA00022843"/>
    </source>
</evidence>
<proteinExistence type="predicted"/>
<dbReference type="PANTHER" id="PTHR31169:SF33">
    <property type="entry name" value="CELL DIVISION CYCLE-ASSOCIATED 7-LIKE PROTEIN"/>
    <property type="match status" value="1"/>
</dbReference>
<evidence type="ECO:0000256" key="7">
    <source>
        <dbReference type="ARBA" id="ARBA00023015"/>
    </source>
</evidence>
<evidence type="ECO:0000256" key="9">
    <source>
        <dbReference type="ARBA" id="ARBA00023242"/>
    </source>
</evidence>
<comment type="subcellular location">
    <subcellularLocation>
        <location evidence="2">Cytoplasm</location>
    </subcellularLocation>
    <subcellularLocation>
        <location evidence="1">Nucleus</location>
    </subcellularLocation>
</comment>
<evidence type="ECO:0000256" key="2">
    <source>
        <dbReference type="ARBA" id="ARBA00004496"/>
    </source>
</evidence>
<keyword evidence="7" id="KW-0805">Transcription regulation</keyword>
<dbReference type="InterPro" id="IPR018866">
    <property type="entry name" value="Znf-4CXXC_R1"/>
</dbReference>
<dbReference type="InterPro" id="IPR040221">
    <property type="entry name" value="CDCA7/CDA7L"/>
</dbReference>